<dbReference type="InterPro" id="IPR031355">
    <property type="entry name" value="YBL010C/LAA2-like"/>
</dbReference>
<accession>A0A6A6UA72</accession>
<evidence type="ECO:0000313" key="2">
    <source>
        <dbReference type="EMBL" id="KAF2668491.1"/>
    </source>
</evidence>
<evidence type="ECO:0000256" key="1">
    <source>
        <dbReference type="SAM" id="MobiDB-lite"/>
    </source>
</evidence>
<dbReference type="Pfam" id="PF17104">
    <property type="entry name" value="YBL010C_LAA2"/>
    <property type="match status" value="1"/>
</dbReference>
<dbReference type="Proteomes" id="UP000799302">
    <property type="component" value="Unassembled WGS sequence"/>
</dbReference>
<sequence length="509" mass="55638">MADETLSPPRKSVELQDPGAHNLDSSDESSDQFTDASEGRRRAPSQSSQRSARSPIPVTRVERVDDEPAYGEVPGTDAYNKRTFDAVPDEVEVISRSRSASRVNLSDRPRTPSEMPIPKIVALKIDPDQPAYGDVPGTDAYEKRRADAVPDVILKSPDSGQAENNPFRSTKTESSGSPTASLYRSPLEGHSRNQSHASPIDISTDNPAIADAASNDDAHDDTGFGDDFDDFEEGEAGDDDDFGDFDDGFQEGEAAEGVDVPSSLPAVVNPPPPWVIPAFDWSEIDSIDEITAALGPYTDKLYPDASLISALQPPSPPPHTFLSDRRLSLYQQLVAPPPLAPPNWLRSRIRRLFLVSLGVPVDLDEILPASKQKKLILPSFASPRGSTDSRRSPNPTARLKGANDSSVSVDSWGNDLTRRNSSRRPREVDSEPTFESAEAVRLGATTIEALAGMGDEELQAHVKRVEEMGERAREALGYWERRREGAVKEKEAFEGVIENLVKHARKVRK</sequence>
<feature type="compositionally biased region" description="Polar residues" evidence="1">
    <location>
        <begin position="158"/>
        <end position="182"/>
    </location>
</feature>
<proteinExistence type="predicted"/>
<dbReference type="AlphaFoldDB" id="A0A6A6UA72"/>
<evidence type="ECO:0000313" key="3">
    <source>
        <dbReference type="Proteomes" id="UP000799302"/>
    </source>
</evidence>
<protein>
    <submittedName>
        <fullName evidence="2">Uncharacterized protein</fullName>
    </submittedName>
</protein>
<keyword evidence="3" id="KW-1185">Reference proteome</keyword>
<dbReference type="OrthoDB" id="5378975at2759"/>
<organism evidence="2 3">
    <name type="scientific">Microthyrium microscopicum</name>
    <dbReference type="NCBI Taxonomy" id="703497"/>
    <lineage>
        <taxon>Eukaryota</taxon>
        <taxon>Fungi</taxon>
        <taxon>Dikarya</taxon>
        <taxon>Ascomycota</taxon>
        <taxon>Pezizomycotina</taxon>
        <taxon>Dothideomycetes</taxon>
        <taxon>Dothideomycetes incertae sedis</taxon>
        <taxon>Microthyriales</taxon>
        <taxon>Microthyriaceae</taxon>
        <taxon>Microthyrium</taxon>
    </lineage>
</organism>
<feature type="region of interest" description="Disordered" evidence="1">
    <location>
        <begin position="1"/>
        <end position="250"/>
    </location>
</feature>
<reference evidence="2" key="1">
    <citation type="journal article" date="2020" name="Stud. Mycol.">
        <title>101 Dothideomycetes genomes: a test case for predicting lifestyles and emergence of pathogens.</title>
        <authorList>
            <person name="Haridas S."/>
            <person name="Albert R."/>
            <person name="Binder M."/>
            <person name="Bloem J."/>
            <person name="Labutti K."/>
            <person name="Salamov A."/>
            <person name="Andreopoulos B."/>
            <person name="Baker S."/>
            <person name="Barry K."/>
            <person name="Bills G."/>
            <person name="Bluhm B."/>
            <person name="Cannon C."/>
            <person name="Castanera R."/>
            <person name="Culley D."/>
            <person name="Daum C."/>
            <person name="Ezra D."/>
            <person name="Gonzalez J."/>
            <person name="Henrissat B."/>
            <person name="Kuo A."/>
            <person name="Liang C."/>
            <person name="Lipzen A."/>
            <person name="Lutzoni F."/>
            <person name="Magnuson J."/>
            <person name="Mondo S."/>
            <person name="Nolan M."/>
            <person name="Ohm R."/>
            <person name="Pangilinan J."/>
            <person name="Park H.-J."/>
            <person name="Ramirez L."/>
            <person name="Alfaro M."/>
            <person name="Sun H."/>
            <person name="Tritt A."/>
            <person name="Yoshinaga Y."/>
            <person name="Zwiers L.-H."/>
            <person name="Turgeon B."/>
            <person name="Goodwin S."/>
            <person name="Spatafora J."/>
            <person name="Crous P."/>
            <person name="Grigoriev I."/>
        </authorList>
    </citation>
    <scope>NUCLEOTIDE SEQUENCE</scope>
    <source>
        <strain evidence="2">CBS 115976</strain>
    </source>
</reference>
<gene>
    <name evidence="2" type="ORF">BT63DRAFT_440655</name>
</gene>
<feature type="compositionally biased region" description="Low complexity" evidence="1">
    <location>
        <begin position="44"/>
        <end position="55"/>
    </location>
</feature>
<name>A0A6A6UA72_9PEZI</name>
<feature type="region of interest" description="Disordered" evidence="1">
    <location>
        <begin position="378"/>
        <end position="436"/>
    </location>
</feature>
<dbReference type="PANTHER" id="PTHR38698">
    <property type="entry name" value="EXPRESSED PROTEIN"/>
    <property type="match status" value="1"/>
</dbReference>
<feature type="compositionally biased region" description="Acidic residues" evidence="1">
    <location>
        <begin position="223"/>
        <end position="250"/>
    </location>
</feature>
<feature type="compositionally biased region" description="Polar residues" evidence="1">
    <location>
        <begin position="192"/>
        <end position="206"/>
    </location>
</feature>
<dbReference type="EMBL" id="MU004236">
    <property type="protein sequence ID" value="KAF2668491.1"/>
    <property type="molecule type" value="Genomic_DNA"/>
</dbReference>
<dbReference type="PANTHER" id="PTHR38698:SF1">
    <property type="entry name" value="FUNGAL PROTEIN"/>
    <property type="match status" value="1"/>
</dbReference>